<keyword evidence="2" id="KW-0813">Transport</keyword>
<dbReference type="PANTHER" id="PTHR23504:SF31">
    <property type="entry name" value="MAJOR FACILITATOR SUPERFAMILY DOMAIN-CONTAINING PROTEIN 10"/>
    <property type="match status" value="1"/>
</dbReference>
<feature type="transmembrane region" description="Helical" evidence="6">
    <location>
        <begin position="15"/>
        <end position="39"/>
    </location>
</feature>
<dbReference type="AlphaFoldDB" id="A0A0N5APT1"/>
<evidence type="ECO:0000256" key="5">
    <source>
        <dbReference type="ARBA" id="ARBA00023136"/>
    </source>
</evidence>
<dbReference type="PANTHER" id="PTHR23504">
    <property type="entry name" value="MAJOR FACILITATOR SUPERFAMILY DOMAIN-CONTAINING PROTEIN 10"/>
    <property type="match status" value="1"/>
</dbReference>
<dbReference type="Gene3D" id="1.20.1250.20">
    <property type="entry name" value="MFS general substrate transporter like domains"/>
    <property type="match status" value="1"/>
</dbReference>
<organism evidence="7 8">
    <name type="scientific">Syphacia muris</name>
    <dbReference type="NCBI Taxonomy" id="451379"/>
    <lineage>
        <taxon>Eukaryota</taxon>
        <taxon>Metazoa</taxon>
        <taxon>Ecdysozoa</taxon>
        <taxon>Nematoda</taxon>
        <taxon>Chromadorea</taxon>
        <taxon>Rhabditida</taxon>
        <taxon>Spirurina</taxon>
        <taxon>Oxyuridomorpha</taxon>
        <taxon>Oxyuroidea</taxon>
        <taxon>Oxyuridae</taxon>
        <taxon>Syphacia</taxon>
    </lineage>
</organism>
<feature type="transmembrane region" description="Helical" evidence="6">
    <location>
        <begin position="88"/>
        <end position="111"/>
    </location>
</feature>
<sequence>MKKTQFSAVGSEKAVVVLIVTMILDLLAFTCILPLFPSILDFYSKSENKVRLDWLYEKFVSATVRFQEFLLAGFLLSKKKHKVKSLGFLGSTFSGLQFLSFPLLGALSDIYGRKPLMIFSVIWSQASTFKLFLLSRLIGGLSKATVSLSTAIVSDLYLPDTVGKGMALIGIAFSVSFIIGPMLGAYFVHTAEINISNHQLFFTSAANFAIVMSIIELIVIVVFMEESKNDFQKTKLIQIVRNVMLYVQPSNLFGFTVVKNSISKIELQKLRIYGKAYFSYLFLFSGLEFTLSFLTRVRFNYNSMQQGKMFLFIGLIMVLTQGCLIRRLPIARQAKYSCFGIIILFPAFIIIAVSESFWIFHLGLFFYSISPEFVVSCLTSCASNTSSPELKGTTLGVFRSLGALARATGPIVASSGTFWLVGPKMCYILSAILLVIPMIFLSETPEKKITKKE</sequence>
<dbReference type="GO" id="GO:0022857">
    <property type="term" value="F:transmembrane transporter activity"/>
    <property type="evidence" value="ECO:0007669"/>
    <property type="project" value="InterPro"/>
</dbReference>
<dbReference type="Pfam" id="PF07690">
    <property type="entry name" value="MFS_1"/>
    <property type="match status" value="1"/>
</dbReference>
<dbReference type="PROSITE" id="PS00216">
    <property type="entry name" value="SUGAR_TRANSPORT_1"/>
    <property type="match status" value="1"/>
</dbReference>
<feature type="transmembrane region" description="Helical" evidence="6">
    <location>
        <begin position="200"/>
        <end position="223"/>
    </location>
</feature>
<dbReference type="STRING" id="451379.A0A0N5APT1"/>
<feature type="transmembrane region" description="Helical" evidence="6">
    <location>
        <begin position="165"/>
        <end position="188"/>
    </location>
</feature>
<name>A0A0N5APT1_9BILA</name>
<dbReference type="SUPFAM" id="SSF103473">
    <property type="entry name" value="MFS general substrate transporter"/>
    <property type="match status" value="1"/>
</dbReference>
<reference evidence="8" key="1">
    <citation type="submission" date="2016-04" db="UniProtKB">
        <authorList>
            <consortium name="WormBaseParasite"/>
        </authorList>
    </citation>
    <scope>IDENTIFICATION</scope>
</reference>
<evidence type="ECO:0000313" key="8">
    <source>
        <dbReference type="WBParaSite" id="SMUV_0000666901-mRNA-1"/>
    </source>
</evidence>
<proteinExistence type="predicted"/>
<comment type="subcellular location">
    <subcellularLocation>
        <location evidence="1">Membrane</location>
        <topology evidence="1">Multi-pass membrane protein</topology>
    </subcellularLocation>
</comment>
<feature type="transmembrane region" description="Helical" evidence="6">
    <location>
        <begin position="277"/>
        <end position="297"/>
    </location>
</feature>
<evidence type="ECO:0000256" key="2">
    <source>
        <dbReference type="ARBA" id="ARBA00022448"/>
    </source>
</evidence>
<dbReference type="InterPro" id="IPR005829">
    <property type="entry name" value="Sugar_transporter_CS"/>
</dbReference>
<evidence type="ECO:0000256" key="1">
    <source>
        <dbReference type="ARBA" id="ARBA00004141"/>
    </source>
</evidence>
<feature type="transmembrane region" description="Helical" evidence="6">
    <location>
        <begin position="338"/>
        <end position="360"/>
    </location>
</feature>
<evidence type="ECO:0000256" key="3">
    <source>
        <dbReference type="ARBA" id="ARBA00022692"/>
    </source>
</evidence>
<dbReference type="InterPro" id="IPR011701">
    <property type="entry name" value="MFS"/>
</dbReference>
<evidence type="ECO:0000256" key="4">
    <source>
        <dbReference type="ARBA" id="ARBA00022989"/>
    </source>
</evidence>
<keyword evidence="4 6" id="KW-1133">Transmembrane helix</keyword>
<keyword evidence="5 6" id="KW-0472">Membrane</keyword>
<dbReference type="InterPro" id="IPR036259">
    <property type="entry name" value="MFS_trans_sf"/>
</dbReference>
<dbReference type="WBParaSite" id="SMUV_0000666901-mRNA-1">
    <property type="protein sequence ID" value="SMUV_0000666901-mRNA-1"/>
    <property type="gene ID" value="SMUV_0000666901"/>
</dbReference>
<feature type="transmembrane region" description="Helical" evidence="6">
    <location>
        <begin position="309"/>
        <end position="326"/>
    </location>
</feature>
<accession>A0A0N5APT1</accession>
<evidence type="ECO:0000313" key="7">
    <source>
        <dbReference type="Proteomes" id="UP000046393"/>
    </source>
</evidence>
<protein>
    <submittedName>
        <fullName evidence="8">MFS domain-containing protein</fullName>
    </submittedName>
</protein>
<keyword evidence="7" id="KW-1185">Reference proteome</keyword>
<dbReference type="GO" id="GO:0031526">
    <property type="term" value="C:brush border membrane"/>
    <property type="evidence" value="ECO:0007669"/>
    <property type="project" value="TreeGrafter"/>
</dbReference>
<evidence type="ECO:0000256" key="6">
    <source>
        <dbReference type="SAM" id="Phobius"/>
    </source>
</evidence>
<keyword evidence="3 6" id="KW-0812">Transmembrane</keyword>
<feature type="transmembrane region" description="Helical" evidence="6">
    <location>
        <begin position="418"/>
        <end position="441"/>
    </location>
</feature>
<dbReference type="Proteomes" id="UP000046393">
    <property type="component" value="Unplaced"/>
</dbReference>